<evidence type="ECO:0000256" key="4">
    <source>
        <dbReference type="ARBA" id="ARBA00022679"/>
    </source>
</evidence>
<dbReference type="GO" id="GO:0005737">
    <property type="term" value="C:cytoplasm"/>
    <property type="evidence" value="ECO:0007669"/>
    <property type="project" value="UniProtKB-ARBA"/>
</dbReference>
<proteinExistence type="predicted"/>
<dbReference type="InterPro" id="IPR011016">
    <property type="entry name" value="Znf_RING-CH"/>
</dbReference>
<keyword evidence="4" id="KW-0808">Transferase</keyword>
<evidence type="ECO:0000256" key="9">
    <source>
        <dbReference type="ARBA" id="ARBA00022833"/>
    </source>
</evidence>
<dbReference type="SUPFAM" id="SSF57850">
    <property type="entry name" value="RING/U-box"/>
    <property type="match status" value="1"/>
</dbReference>
<feature type="compositionally biased region" description="Polar residues" evidence="15">
    <location>
        <begin position="312"/>
        <end position="328"/>
    </location>
</feature>
<dbReference type="InterPro" id="IPR001841">
    <property type="entry name" value="Znf_RING"/>
</dbReference>
<evidence type="ECO:0000256" key="3">
    <source>
        <dbReference type="ARBA" id="ARBA00012483"/>
    </source>
</evidence>
<dbReference type="InterPro" id="IPR051653">
    <property type="entry name" value="E3_ligase_sorting_rcpt"/>
</dbReference>
<sequence>MLFSLGMLMLSATQIYTIFTVQLFAFLNLLPVEADISAYTFDNKTGNFDDLPARFGYRLPSDGLKGFLIGARPENACEPIDPPPIRDNLTGAFIVLIKRFDCNFDIKVLNAQKAGYKAAIVHNVDSDDLISMGSNDLDILKQIDIPSVFVSEETANSLKKDYTYGKGGHVVLMPDFSLPLEYYLIPFLIIVGICLILIVVFMVDKCTIFSTCQQRLFIHSYTLRVQNIKTTCPFHEIGDAYDVCAICLDEYEEGDKLRVLPCSHAYHNKCVDPWLTKTKKTCPVCKQKVVPSAGDSDSDSEGDSGPDENEVSESTPLLRSLASTSGHSFGTMLGASRSEPDQESSEYEDDHLDTSDDSEVTVETVVQLQEPRPDDHDPVRA</sequence>
<protein>
    <recommendedName>
        <fullName evidence="3">RING-type E3 ubiquitin transferase</fullName>
        <ecNumber evidence="3">2.3.2.27</ecNumber>
    </recommendedName>
</protein>
<comment type="catalytic activity">
    <reaction evidence="1">
        <text>S-ubiquitinyl-[E2 ubiquitin-conjugating enzyme]-L-cysteine + [acceptor protein]-L-lysine = [E2 ubiquitin-conjugating enzyme]-L-cysteine + N(6)-ubiquitinyl-[acceptor protein]-L-lysine.</text>
        <dbReference type="EC" id="2.3.2.27"/>
    </reaction>
</comment>
<feature type="compositionally biased region" description="Acidic residues" evidence="15">
    <location>
        <begin position="341"/>
        <end position="360"/>
    </location>
</feature>
<reference evidence="18" key="2">
    <citation type="submission" date="2025-08" db="UniProtKB">
        <authorList>
            <consortium name="Ensembl"/>
        </authorList>
    </citation>
    <scope>IDENTIFICATION</scope>
</reference>
<dbReference type="Proteomes" id="UP000314982">
    <property type="component" value="Unassembled WGS sequence"/>
</dbReference>
<dbReference type="SMART" id="SM00744">
    <property type="entry name" value="RINGv"/>
    <property type="match status" value="1"/>
</dbReference>
<reference evidence="19" key="1">
    <citation type="submission" date="2018-06" db="EMBL/GenBank/DDBJ databases">
        <title>Genome assembly of Danube salmon.</title>
        <authorList>
            <person name="Macqueen D.J."/>
            <person name="Gundappa M.K."/>
        </authorList>
    </citation>
    <scope>NUCLEOTIDE SEQUENCE [LARGE SCALE GENOMIC DNA]</scope>
</reference>
<keyword evidence="11 16" id="KW-0472">Membrane</keyword>
<dbReference type="GeneTree" id="ENSGT00940000154942"/>
<dbReference type="PROSITE" id="PS50089">
    <property type="entry name" value="ZF_RING_2"/>
    <property type="match status" value="1"/>
</dbReference>
<comment type="subcellular location">
    <subcellularLocation>
        <location evidence="13">Endomembrane system</location>
        <topology evidence="13">Single-pass type I membrane protein</topology>
    </subcellularLocation>
</comment>
<dbReference type="STRING" id="62062.ENSHHUP00000048405"/>
<evidence type="ECO:0000256" key="15">
    <source>
        <dbReference type="SAM" id="MobiDB-lite"/>
    </source>
</evidence>
<dbReference type="CDD" id="cd02123">
    <property type="entry name" value="PA_C_RZF_like"/>
    <property type="match status" value="1"/>
</dbReference>
<dbReference type="InterPro" id="IPR013083">
    <property type="entry name" value="Znf_RING/FYVE/PHD"/>
</dbReference>
<evidence type="ECO:0000256" key="10">
    <source>
        <dbReference type="ARBA" id="ARBA00022989"/>
    </source>
</evidence>
<evidence type="ECO:0000256" key="2">
    <source>
        <dbReference type="ARBA" id="ARBA00004906"/>
    </source>
</evidence>
<dbReference type="FunFam" id="3.30.40.10:FF:000388">
    <property type="entry name" value="Putative RING zinc finger domain superfamily protein"/>
    <property type="match status" value="1"/>
</dbReference>
<evidence type="ECO:0000256" key="5">
    <source>
        <dbReference type="ARBA" id="ARBA00022692"/>
    </source>
</evidence>
<evidence type="ECO:0000256" key="6">
    <source>
        <dbReference type="ARBA" id="ARBA00022723"/>
    </source>
</evidence>
<organism evidence="18 19">
    <name type="scientific">Hucho hucho</name>
    <name type="common">huchen</name>
    <dbReference type="NCBI Taxonomy" id="62062"/>
    <lineage>
        <taxon>Eukaryota</taxon>
        <taxon>Metazoa</taxon>
        <taxon>Chordata</taxon>
        <taxon>Craniata</taxon>
        <taxon>Vertebrata</taxon>
        <taxon>Euteleostomi</taxon>
        <taxon>Actinopterygii</taxon>
        <taxon>Neopterygii</taxon>
        <taxon>Teleostei</taxon>
        <taxon>Protacanthopterygii</taxon>
        <taxon>Salmoniformes</taxon>
        <taxon>Salmonidae</taxon>
        <taxon>Salmoninae</taxon>
        <taxon>Hucho</taxon>
    </lineage>
</organism>
<evidence type="ECO:0000256" key="16">
    <source>
        <dbReference type="SAM" id="Phobius"/>
    </source>
</evidence>
<dbReference type="PANTHER" id="PTHR47168:SF1">
    <property type="entry name" value="OS02G0798600 PROTEIN"/>
    <property type="match status" value="1"/>
</dbReference>
<evidence type="ECO:0000313" key="19">
    <source>
        <dbReference type="Proteomes" id="UP000314982"/>
    </source>
</evidence>
<dbReference type="InterPro" id="IPR044744">
    <property type="entry name" value="ZNRF4/RNF13/RNF167_PA"/>
</dbReference>
<evidence type="ECO:0000256" key="1">
    <source>
        <dbReference type="ARBA" id="ARBA00000900"/>
    </source>
</evidence>
<dbReference type="GO" id="GO:0061630">
    <property type="term" value="F:ubiquitin protein ligase activity"/>
    <property type="evidence" value="ECO:0007669"/>
    <property type="project" value="UniProtKB-EC"/>
</dbReference>
<dbReference type="CDD" id="cd16796">
    <property type="entry name" value="RING-H2_RNF13"/>
    <property type="match status" value="1"/>
</dbReference>
<evidence type="ECO:0000256" key="8">
    <source>
        <dbReference type="ARBA" id="ARBA00022771"/>
    </source>
</evidence>
<evidence type="ECO:0000256" key="7">
    <source>
        <dbReference type="ARBA" id="ARBA00022729"/>
    </source>
</evidence>
<reference evidence="18" key="3">
    <citation type="submission" date="2025-09" db="UniProtKB">
        <authorList>
            <consortium name="Ensembl"/>
        </authorList>
    </citation>
    <scope>IDENTIFICATION</scope>
</reference>
<evidence type="ECO:0000256" key="14">
    <source>
        <dbReference type="PROSITE-ProRule" id="PRU00175"/>
    </source>
</evidence>
<keyword evidence="19" id="KW-1185">Reference proteome</keyword>
<dbReference type="AlphaFoldDB" id="A0A4W5NG78"/>
<keyword evidence="9" id="KW-0862">Zinc</keyword>
<feature type="compositionally biased region" description="Basic and acidic residues" evidence="15">
    <location>
        <begin position="371"/>
        <end position="381"/>
    </location>
</feature>
<evidence type="ECO:0000313" key="18">
    <source>
        <dbReference type="Ensembl" id="ENSHHUP00000048405.1"/>
    </source>
</evidence>
<accession>A0A4W5NG78</accession>
<evidence type="ECO:0000256" key="13">
    <source>
        <dbReference type="ARBA" id="ARBA00046288"/>
    </source>
</evidence>
<keyword evidence="10 16" id="KW-1133">Transmembrane helix</keyword>
<dbReference type="GO" id="GO:0012505">
    <property type="term" value="C:endomembrane system"/>
    <property type="evidence" value="ECO:0007669"/>
    <property type="project" value="UniProtKB-SubCell"/>
</dbReference>
<dbReference type="InterPro" id="IPR046450">
    <property type="entry name" value="PA_dom_sf"/>
</dbReference>
<dbReference type="PANTHER" id="PTHR47168">
    <property type="entry name" value="RING ZINC FINGER DOMAIN SUPERFAMILY PROTEIN-RELATED"/>
    <property type="match status" value="1"/>
</dbReference>
<comment type="pathway">
    <text evidence="2">Protein modification; protein ubiquitination.</text>
</comment>
<evidence type="ECO:0000259" key="17">
    <source>
        <dbReference type="PROSITE" id="PS50089"/>
    </source>
</evidence>
<keyword evidence="5 16" id="KW-0812">Transmembrane</keyword>
<dbReference type="FunFam" id="3.50.30.30:FF:000012">
    <property type="entry name" value="E3 ubiquitin-protein ligase RNF13"/>
    <property type="match status" value="1"/>
</dbReference>
<dbReference type="EC" id="2.3.2.27" evidence="3"/>
<dbReference type="GO" id="GO:0008270">
    <property type="term" value="F:zinc ion binding"/>
    <property type="evidence" value="ECO:0007669"/>
    <property type="project" value="UniProtKB-KW"/>
</dbReference>
<dbReference type="InterPro" id="IPR003137">
    <property type="entry name" value="PA_domain"/>
</dbReference>
<feature type="domain" description="RING-type" evidence="17">
    <location>
        <begin position="244"/>
        <end position="286"/>
    </location>
</feature>
<keyword evidence="6" id="KW-0479">Metal-binding</keyword>
<dbReference type="SUPFAM" id="SSF52025">
    <property type="entry name" value="PA domain"/>
    <property type="match status" value="1"/>
</dbReference>
<evidence type="ECO:0000256" key="12">
    <source>
        <dbReference type="ARBA" id="ARBA00023180"/>
    </source>
</evidence>
<keyword evidence="8 14" id="KW-0863">Zinc-finger</keyword>
<dbReference type="Gene3D" id="3.30.40.10">
    <property type="entry name" value="Zinc/RING finger domain, C3HC4 (zinc finger)"/>
    <property type="match status" value="1"/>
</dbReference>
<keyword evidence="12" id="KW-0325">Glycoprotein</keyword>
<dbReference type="Gene3D" id="3.50.30.30">
    <property type="match status" value="1"/>
</dbReference>
<keyword evidence="7" id="KW-0732">Signal</keyword>
<dbReference type="SMART" id="SM00184">
    <property type="entry name" value="RING"/>
    <property type="match status" value="1"/>
</dbReference>
<feature type="compositionally biased region" description="Acidic residues" evidence="15">
    <location>
        <begin position="296"/>
        <end position="311"/>
    </location>
</feature>
<feature type="region of interest" description="Disordered" evidence="15">
    <location>
        <begin position="289"/>
        <end position="381"/>
    </location>
</feature>
<dbReference type="Pfam" id="PF02225">
    <property type="entry name" value="PA"/>
    <property type="match status" value="1"/>
</dbReference>
<dbReference type="Pfam" id="PF13639">
    <property type="entry name" value="zf-RING_2"/>
    <property type="match status" value="1"/>
</dbReference>
<name>A0A4W5NG78_9TELE</name>
<feature type="transmembrane region" description="Helical" evidence="16">
    <location>
        <begin position="182"/>
        <end position="203"/>
    </location>
</feature>
<evidence type="ECO:0000256" key="11">
    <source>
        <dbReference type="ARBA" id="ARBA00023136"/>
    </source>
</evidence>
<dbReference type="Ensembl" id="ENSHHUT00000050163.1">
    <property type="protein sequence ID" value="ENSHHUP00000048405.1"/>
    <property type="gene ID" value="ENSHHUG00000029340.1"/>
</dbReference>